<dbReference type="SUPFAM" id="SSF53067">
    <property type="entry name" value="Actin-like ATPase domain"/>
    <property type="match status" value="1"/>
</dbReference>
<evidence type="ECO:0000256" key="1">
    <source>
        <dbReference type="HAMAP-Rule" id="MF_01270"/>
    </source>
</evidence>
<dbReference type="InterPro" id="IPR005338">
    <property type="entry name" value="Anhydro_N_Ac-Mur_kinase"/>
</dbReference>
<comment type="pathway">
    <text evidence="1">Cell wall biogenesis; peptidoglycan recycling.</text>
</comment>
<dbReference type="GO" id="GO:0016301">
    <property type="term" value="F:kinase activity"/>
    <property type="evidence" value="ECO:0007669"/>
    <property type="project" value="UniProtKB-KW"/>
</dbReference>
<comment type="pathway">
    <text evidence="1">Amino-sugar metabolism; 1,6-anhydro-N-acetylmuramate degradation.</text>
</comment>
<dbReference type="PANTHER" id="PTHR30605">
    <property type="entry name" value="ANHYDRO-N-ACETYLMURAMIC ACID KINASE"/>
    <property type="match status" value="1"/>
</dbReference>
<dbReference type="Proteomes" id="UP000238701">
    <property type="component" value="Unassembled WGS sequence"/>
</dbReference>
<dbReference type="Gene3D" id="3.30.420.40">
    <property type="match status" value="2"/>
</dbReference>
<comment type="function">
    <text evidence="1">Catalyzes the specific phosphorylation of 1,6-anhydro-N-acetylmuramic acid (anhMurNAc) with the simultaneous cleavage of the 1,6-anhydro ring, generating MurNAc-6-P. Is required for the utilization of anhMurNAc either imported from the medium or derived from its own cell wall murein, and thus plays a role in cell wall recycling.</text>
</comment>
<dbReference type="InterPro" id="IPR043129">
    <property type="entry name" value="ATPase_NBD"/>
</dbReference>
<dbReference type="GO" id="GO:0005524">
    <property type="term" value="F:ATP binding"/>
    <property type="evidence" value="ECO:0007669"/>
    <property type="project" value="UniProtKB-UniRule"/>
</dbReference>
<keyword evidence="1" id="KW-0119">Carbohydrate metabolism</keyword>
<dbReference type="GO" id="GO:0016773">
    <property type="term" value="F:phosphotransferase activity, alcohol group as acceptor"/>
    <property type="evidence" value="ECO:0007669"/>
    <property type="project" value="UniProtKB-UniRule"/>
</dbReference>
<protein>
    <recommendedName>
        <fullName evidence="1">Anhydro-N-acetylmuramic acid kinase</fullName>
        <ecNumber evidence="1">2.7.1.170</ecNumber>
    </recommendedName>
    <alternativeName>
        <fullName evidence="1">AnhMurNAc kinase</fullName>
    </alternativeName>
</protein>
<feature type="binding site" evidence="1">
    <location>
        <begin position="9"/>
        <end position="16"/>
    </location>
    <ligand>
        <name>ATP</name>
        <dbReference type="ChEBI" id="CHEBI:30616"/>
    </ligand>
</feature>
<sequence>MIVAGVMSGTSADGINVALVEIGERDEARSSAGCVAATGAGGQECPPHTIKLLGHAEYPYPLRVRAAVLAAMNAERARVADLARLNFVLGELYAEAVLATQQKLGAKAELVGCHGQTLYHQGDPTLFLTKKVAATWQTGEAAIIAARVGVPVVSDFRPADMAAGGKGAPLVPYLDYLLFHDSKIGRIVQNIGGIANLTAIPAGAHASDIVAFDTGPGNMVIDAVTEKLFGRPYDRGGRIAASGTVLEPVLERVLQQRFFRAQPPKTTGREEFGREFVRDFLRRCARARKQDVVATVTALTARSIADAVRSLVTGRPGLGARSSFGEMILSGGGARNATLMRMLAASLAPLGIEMKLADEFGLPSEAKEAAAFAVLAYETWSRRPSNVASATGAKRAAILGKISYA</sequence>
<dbReference type="UniPathway" id="UPA00343"/>
<proteinExistence type="inferred from homology"/>
<evidence type="ECO:0000313" key="2">
    <source>
        <dbReference type="EMBL" id="SPF33689.1"/>
    </source>
</evidence>
<dbReference type="EC" id="2.7.1.170" evidence="1"/>
<keyword evidence="1 2" id="KW-0808">Transferase</keyword>
<dbReference type="AlphaFoldDB" id="A0A2U3K252"/>
<dbReference type="GO" id="GO:0006040">
    <property type="term" value="P:amino sugar metabolic process"/>
    <property type="evidence" value="ECO:0007669"/>
    <property type="project" value="InterPro"/>
</dbReference>
<reference evidence="3" key="1">
    <citation type="submission" date="2018-02" db="EMBL/GenBank/DDBJ databases">
        <authorList>
            <person name="Hausmann B."/>
        </authorList>
    </citation>
    <scope>NUCLEOTIDE SEQUENCE [LARGE SCALE GENOMIC DNA]</scope>
    <source>
        <strain evidence="3">Peat soil MAG SbA1</strain>
    </source>
</reference>
<organism evidence="2 3">
    <name type="scientific">Candidatus Sulfotelmatobacter kueseliae</name>
    <dbReference type="NCBI Taxonomy" id="2042962"/>
    <lineage>
        <taxon>Bacteria</taxon>
        <taxon>Pseudomonadati</taxon>
        <taxon>Acidobacteriota</taxon>
        <taxon>Terriglobia</taxon>
        <taxon>Terriglobales</taxon>
        <taxon>Candidatus Korobacteraceae</taxon>
        <taxon>Candidatus Sulfotelmatobacter</taxon>
    </lineage>
</organism>
<evidence type="ECO:0000313" key="3">
    <source>
        <dbReference type="Proteomes" id="UP000238701"/>
    </source>
</evidence>
<dbReference type="HAMAP" id="MF_01270">
    <property type="entry name" value="AnhMurNAc_kinase"/>
    <property type="match status" value="1"/>
</dbReference>
<dbReference type="NCBIfam" id="NF007148">
    <property type="entry name" value="PRK09585.3-2"/>
    <property type="match status" value="1"/>
</dbReference>
<keyword evidence="1" id="KW-0067">ATP-binding</keyword>
<dbReference type="EMBL" id="OMOD01000024">
    <property type="protein sequence ID" value="SPF33689.1"/>
    <property type="molecule type" value="Genomic_DNA"/>
</dbReference>
<accession>A0A2U3K252</accession>
<dbReference type="GO" id="GO:0009254">
    <property type="term" value="P:peptidoglycan turnover"/>
    <property type="evidence" value="ECO:0007669"/>
    <property type="project" value="UniProtKB-UniRule"/>
</dbReference>
<dbReference type="CDD" id="cd24050">
    <property type="entry name" value="ASKHA_NBD_ANMK"/>
    <property type="match status" value="1"/>
</dbReference>
<name>A0A2U3K252_9BACT</name>
<dbReference type="GO" id="GO:0097175">
    <property type="term" value="P:1,6-anhydro-N-acetyl-beta-muramic acid catabolic process"/>
    <property type="evidence" value="ECO:0007669"/>
    <property type="project" value="UniProtKB-UniRule"/>
</dbReference>
<dbReference type="Pfam" id="PF03702">
    <property type="entry name" value="AnmK"/>
    <property type="match status" value="1"/>
</dbReference>
<dbReference type="PANTHER" id="PTHR30605:SF0">
    <property type="entry name" value="ANHYDRO-N-ACETYLMURAMIC ACID KINASE"/>
    <property type="match status" value="1"/>
</dbReference>
<keyword evidence="1" id="KW-0547">Nucleotide-binding</keyword>
<comment type="catalytic activity">
    <reaction evidence="1">
        <text>1,6-anhydro-N-acetyl-beta-muramate + ATP + H2O = N-acetyl-D-muramate 6-phosphate + ADP + H(+)</text>
        <dbReference type="Rhea" id="RHEA:24952"/>
        <dbReference type="ChEBI" id="CHEBI:15377"/>
        <dbReference type="ChEBI" id="CHEBI:15378"/>
        <dbReference type="ChEBI" id="CHEBI:30616"/>
        <dbReference type="ChEBI" id="CHEBI:58690"/>
        <dbReference type="ChEBI" id="CHEBI:58722"/>
        <dbReference type="ChEBI" id="CHEBI:456216"/>
        <dbReference type="EC" id="2.7.1.170"/>
    </reaction>
</comment>
<dbReference type="OrthoDB" id="9763949at2"/>
<gene>
    <name evidence="1 2" type="primary">anmK</name>
    <name evidence="2" type="ORF">SBA1_120063</name>
</gene>
<comment type="similarity">
    <text evidence="1">Belongs to the anhydro-N-acetylmuramic acid kinase family.</text>
</comment>
<dbReference type="UniPathway" id="UPA00544"/>
<keyword evidence="1 2" id="KW-0418">Kinase</keyword>